<evidence type="ECO:0000259" key="4">
    <source>
        <dbReference type="PROSITE" id="PS50217"/>
    </source>
</evidence>
<feature type="compositionally biased region" description="Polar residues" evidence="3">
    <location>
        <begin position="190"/>
        <end position="213"/>
    </location>
</feature>
<accession>A0A086T8Y3</accession>
<keyword evidence="2" id="KW-0539">Nucleus</keyword>
<dbReference type="InterPro" id="IPR004827">
    <property type="entry name" value="bZIP"/>
</dbReference>
<reference evidence="6" key="1">
    <citation type="journal article" date="2014" name="Genome Announc.">
        <title>Genome sequence and annotation of Acremonium chrysogenum, producer of the beta-lactam antibiotic cephalosporin C.</title>
        <authorList>
            <person name="Terfehr D."/>
            <person name="Dahlmann T.A."/>
            <person name="Specht T."/>
            <person name="Zadra I."/>
            <person name="Kuernsteiner H."/>
            <person name="Kueck U."/>
        </authorList>
    </citation>
    <scope>NUCLEOTIDE SEQUENCE [LARGE SCALE GENOMIC DNA]</scope>
    <source>
        <strain evidence="6">ATCC 11550 / CBS 779.69 / DSM 880 / IAM 14645 / JCM 23072 / IMI 49137</strain>
    </source>
</reference>
<evidence type="ECO:0000313" key="6">
    <source>
        <dbReference type="Proteomes" id="UP000029964"/>
    </source>
</evidence>
<gene>
    <name evidence="5" type="ORF">ACRE_034210</name>
</gene>
<comment type="caution">
    <text evidence="5">The sequence shown here is derived from an EMBL/GenBank/DDBJ whole genome shotgun (WGS) entry which is preliminary data.</text>
</comment>
<dbReference type="Proteomes" id="UP000029964">
    <property type="component" value="Unassembled WGS sequence"/>
</dbReference>
<dbReference type="PROSITE" id="PS50217">
    <property type="entry name" value="BZIP"/>
    <property type="match status" value="1"/>
</dbReference>
<dbReference type="EMBL" id="JPKY01000027">
    <property type="protein sequence ID" value="KFH45815.1"/>
    <property type="molecule type" value="Genomic_DNA"/>
</dbReference>
<dbReference type="GO" id="GO:0001228">
    <property type="term" value="F:DNA-binding transcription activator activity, RNA polymerase II-specific"/>
    <property type="evidence" value="ECO:0007669"/>
    <property type="project" value="TreeGrafter"/>
</dbReference>
<feature type="region of interest" description="Disordered" evidence="3">
    <location>
        <begin position="153"/>
        <end position="230"/>
    </location>
</feature>
<name>A0A086T8Y3_HAPC1</name>
<evidence type="ECO:0000256" key="2">
    <source>
        <dbReference type="ARBA" id="ARBA00023242"/>
    </source>
</evidence>
<proteinExistence type="predicted"/>
<feature type="compositionally biased region" description="Basic and acidic residues" evidence="3">
    <location>
        <begin position="83"/>
        <end position="97"/>
    </location>
</feature>
<dbReference type="HOGENOM" id="CLU_036934_1_1_1"/>
<dbReference type="SUPFAM" id="SSF57959">
    <property type="entry name" value="Leucine zipper domain"/>
    <property type="match status" value="1"/>
</dbReference>
<dbReference type="Gene3D" id="1.20.5.170">
    <property type="match status" value="1"/>
</dbReference>
<protein>
    <submittedName>
        <fullName evidence="5">Transcription factor-like protein</fullName>
    </submittedName>
</protein>
<dbReference type="PANTHER" id="PTHR40621">
    <property type="entry name" value="TRANSCRIPTION FACTOR KAPC-RELATED"/>
    <property type="match status" value="1"/>
</dbReference>
<evidence type="ECO:0000256" key="1">
    <source>
        <dbReference type="ARBA" id="ARBA00004123"/>
    </source>
</evidence>
<dbReference type="GO" id="GO:0090575">
    <property type="term" value="C:RNA polymerase II transcription regulator complex"/>
    <property type="evidence" value="ECO:0007669"/>
    <property type="project" value="TreeGrafter"/>
</dbReference>
<feature type="compositionally biased region" description="Low complexity" evidence="3">
    <location>
        <begin position="34"/>
        <end position="44"/>
    </location>
</feature>
<dbReference type="GO" id="GO:0000976">
    <property type="term" value="F:transcription cis-regulatory region binding"/>
    <property type="evidence" value="ECO:0007669"/>
    <property type="project" value="InterPro"/>
</dbReference>
<dbReference type="CDD" id="cd14688">
    <property type="entry name" value="bZIP_YAP"/>
    <property type="match status" value="1"/>
</dbReference>
<feature type="compositionally biased region" description="Polar residues" evidence="3">
    <location>
        <begin position="8"/>
        <end position="28"/>
    </location>
</feature>
<evidence type="ECO:0000313" key="5">
    <source>
        <dbReference type="EMBL" id="KFH45815.1"/>
    </source>
</evidence>
<dbReference type="PANTHER" id="PTHR40621:SF6">
    <property type="entry name" value="AP-1-LIKE TRANSCRIPTION FACTOR YAP1-RELATED"/>
    <property type="match status" value="1"/>
</dbReference>
<evidence type="ECO:0000256" key="3">
    <source>
        <dbReference type="SAM" id="MobiDB-lite"/>
    </source>
</evidence>
<keyword evidence="6" id="KW-1185">Reference proteome</keyword>
<dbReference type="AlphaFoldDB" id="A0A086T8Y3"/>
<feature type="region of interest" description="Disordered" evidence="3">
    <location>
        <begin position="1"/>
        <end position="111"/>
    </location>
</feature>
<dbReference type="InterPro" id="IPR046347">
    <property type="entry name" value="bZIP_sf"/>
</dbReference>
<feature type="compositionally biased region" description="Gly residues" evidence="3">
    <location>
        <begin position="160"/>
        <end position="180"/>
    </location>
</feature>
<feature type="domain" description="BZIP" evidence="4">
    <location>
        <begin position="93"/>
        <end position="151"/>
    </location>
</feature>
<sequence>MGPRHSGTPGQFGNSMSSSMSPDPTASRSGQGQGQSQSQSQSPPSGGPGAEQSKGLSFNSIFKSLAERRNARTDGSQPKRRGPKPDSKPALTRRQELNRQAQRTHRERKELYVKALEEQVMRLREDYATMSQDKEKLAVENRQLRELLTQYNIPFPGIQGPTGGGNGQGDGSHFGGGGGDNSSWGGSRGAMSQSSFSPGATSQTTPPSVSSCGPPQYQRPRGQDLRYMTQQASASKGIDYDQAGIDFVLTLERPCMDHIPLMLDRAKDSEYENGHALMASCPPKPLDELPQDLPWGTSHVHDDSGSGQKTWEITKADLCTLIDLSARIDLGGEITPIMAWGLVMSHPRLLDLEVADLQVLANALRAKIRCYGFGAVTEEFEVRDAIDDVLSSHRHRRQVMV</sequence>
<dbReference type="OrthoDB" id="2590011at2759"/>
<dbReference type="InterPro" id="IPR050936">
    <property type="entry name" value="AP-1-like"/>
</dbReference>
<organism evidence="5 6">
    <name type="scientific">Hapsidospora chrysogenum (strain ATCC 11550 / CBS 779.69 / DSM 880 / IAM 14645 / JCM 23072 / IMI 49137)</name>
    <name type="common">Acremonium chrysogenum</name>
    <dbReference type="NCBI Taxonomy" id="857340"/>
    <lineage>
        <taxon>Eukaryota</taxon>
        <taxon>Fungi</taxon>
        <taxon>Dikarya</taxon>
        <taxon>Ascomycota</taxon>
        <taxon>Pezizomycotina</taxon>
        <taxon>Sordariomycetes</taxon>
        <taxon>Hypocreomycetidae</taxon>
        <taxon>Hypocreales</taxon>
        <taxon>Bionectriaceae</taxon>
        <taxon>Hapsidospora</taxon>
    </lineage>
</organism>
<comment type="subcellular location">
    <subcellularLocation>
        <location evidence="1">Nucleus</location>
    </subcellularLocation>
</comment>